<feature type="transmembrane region" description="Helical" evidence="1">
    <location>
        <begin position="76"/>
        <end position="96"/>
    </location>
</feature>
<organism evidence="2 3">
    <name type="scientific">Vescimonas fastidiosa</name>
    <dbReference type="NCBI Taxonomy" id="2714353"/>
    <lineage>
        <taxon>Bacteria</taxon>
        <taxon>Bacillati</taxon>
        <taxon>Bacillota</taxon>
        <taxon>Clostridia</taxon>
        <taxon>Eubacteriales</taxon>
        <taxon>Oscillospiraceae</taxon>
        <taxon>Vescimonas</taxon>
    </lineage>
</organism>
<dbReference type="KEGG" id="vfa:MM35RIKEN_22560"/>
<feature type="transmembrane region" description="Helical" evidence="1">
    <location>
        <begin position="102"/>
        <end position="122"/>
    </location>
</feature>
<proteinExistence type="predicted"/>
<evidence type="ECO:0000313" key="2">
    <source>
        <dbReference type="EMBL" id="BCK80064.1"/>
    </source>
</evidence>
<geneLocation type="plasmid" evidence="2 3">
    <name>pMM35_01</name>
</geneLocation>
<accession>A0A810PWP6</accession>
<dbReference type="RefSeq" id="WP_212821937.1">
    <property type="nucleotide sequence ID" value="NZ_AP023416.1"/>
</dbReference>
<sequence>MKNTRWQAWETIGLLWTLAAGNLLHFVYQWTGESTVAGLFAAVNESTWEHMKLLAVPWVLFSLVEYIALRTDGVAAPRAAGLLAGLAAIPTLFYTYKGIVGQGYMIVDILIFQVSVLLAFWVSRVLQKGRRLAGGAWTVAGLLVLLGIWAVFLLFTFQPPELAIFIDPVTGTRGIG</sequence>
<dbReference type="EMBL" id="AP023416">
    <property type="protein sequence ID" value="BCK80064.1"/>
    <property type="molecule type" value="Genomic_DNA"/>
</dbReference>
<name>A0A810PWP6_9FIRM</name>
<keyword evidence="3" id="KW-1185">Reference proteome</keyword>
<feature type="transmembrane region" description="Helical" evidence="1">
    <location>
        <begin position="134"/>
        <end position="155"/>
    </location>
</feature>
<evidence type="ECO:0000256" key="1">
    <source>
        <dbReference type="SAM" id="Phobius"/>
    </source>
</evidence>
<reference evidence="2" key="1">
    <citation type="submission" date="2020-09" db="EMBL/GenBank/DDBJ databases">
        <title>New species isolated from human feces.</title>
        <authorList>
            <person name="Kitahara M."/>
            <person name="Shigeno Y."/>
            <person name="Shime M."/>
            <person name="Matsumoto Y."/>
            <person name="Nakamura S."/>
            <person name="Motooka D."/>
            <person name="Fukuoka S."/>
            <person name="Nishikawa H."/>
            <person name="Benno Y."/>
        </authorList>
    </citation>
    <scope>NUCLEOTIDE SEQUENCE</scope>
    <source>
        <strain evidence="2">MM35</strain>
        <plasmid evidence="2">pMM35_01</plasmid>
    </source>
</reference>
<dbReference type="Proteomes" id="UP000681343">
    <property type="component" value="Plasmid pMM35_01"/>
</dbReference>
<gene>
    <name evidence="2" type="ORF">MM35RIKEN_22560</name>
</gene>
<keyword evidence="1" id="KW-1133">Transmembrane helix</keyword>
<dbReference type="AlphaFoldDB" id="A0A810PWP6"/>
<protein>
    <submittedName>
        <fullName evidence="2">Uncharacterized protein</fullName>
    </submittedName>
</protein>
<evidence type="ECO:0000313" key="3">
    <source>
        <dbReference type="Proteomes" id="UP000681343"/>
    </source>
</evidence>
<dbReference type="InterPro" id="IPR045407">
    <property type="entry name" value="DUF6512"/>
</dbReference>
<feature type="transmembrane region" description="Helical" evidence="1">
    <location>
        <begin position="51"/>
        <end position="69"/>
    </location>
</feature>
<keyword evidence="2" id="KW-0614">Plasmid</keyword>
<keyword evidence="1" id="KW-0812">Transmembrane</keyword>
<dbReference type="Pfam" id="PF20122">
    <property type="entry name" value="DUF6512"/>
    <property type="match status" value="1"/>
</dbReference>
<keyword evidence="1" id="KW-0472">Membrane</keyword>
<feature type="transmembrane region" description="Helical" evidence="1">
    <location>
        <begin position="12"/>
        <end position="31"/>
    </location>
</feature>